<feature type="region of interest" description="Disordered" evidence="1">
    <location>
        <begin position="238"/>
        <end position="260"/>
    </location>
</feature>
<proteinExistence type="predicted"/>
<evidence type="ECO:0000313" key="2">
    <source>
        <dbReference type="EMBL" id="CAD7196686.1"/>
    </source>
</evidence>
<reference evidence="2" key="1">
    <citation type="submission" date="2020-11" db="EMBL/GenBank/DDBJ databases">
        <authorList>
            <person name="Tran Van P."/>
        </authorList>
    </citation>
    <scope>NUCLEOTIDE SEQUENCE</scope>
</reference>
<dbReference type="EMBL" id="OA565285">
    <property type="protein sequence ID" value="CAD7196686.1"/>
    <property type="molecule type" value="Genomic_DNA"/>
</dbReference>
<name>A0A7R8VG08_TIMDO</name>
<gene>
    <name evidence="2" type="ORF">TDIB3V08_LOCUS3022</name>
</gene>
<sequence>METMRPLKQVPTKLLLHNASPKKELVAQLHCGTNDARMNADIIANCGTGAGDVAAVTTDALGAGRLGATYVDGALATSCTRTPTARIRLFTTTSRLNVGHTSTGSKAVSREVWTASAASLRWNRIAQLHAPSQDSLVQTKWPPSGTMSIFQFAEQGDNQPPELAQTSDCMQEARIIVRATMKEVCVERWVRGVSDPSPFPHLWDLKLGEKLVPGEKSWFVRPIYSMMVAAFTMMGRAEPDNPTTTLTPNPTPTPEQDQDHGMSLVEAPAGYRAVVGSQRCSLQALQGQ</sequence>
<protein>
    <submittedName>
        <fullName evidence="2">Uncharacterized protein</fullName>
    </submittedName>
</protein>
<organism evidence="2">
    <name type="scientific">Timema douglasi</name>
    <name type="common">Walking stick</name>
    <dbReference type="NCBI Taxonomy" id="61478"/>
    <lineage>
        <taxon>Eukaryota</taxon>
        <taxon>Metazoa</taxon>
        <taxon>Ecdysozoa</taxon>
        <taxon>Arthropoda</taxon>
        <taxon>Hexapoda</taxon>
        <taxon>Insecta</taxon>
        <taxon>Pterygota</taxon>
        <taxon>Neoptera</taxon>
        <taxon>Polyneoptera</taxon>
        <taxon>Phasmatodea</taxon>
        <taxon>Timematodea</taxon>
        <taxon>Timematoidea</taxon>
        <taxon>Timematidae</taxon>
        <taxon>Timema</taxon>
    </lineage>
</organism>
<accession>A0A7R8VG08</accession>
<dbReference type="AlphaFoldDB" id="A0A7R8VG08"/>
<evidence type="ECO:0000256" key="1">
    <source>
        <dbReference type="SAM" id="MobiDB-lite"/>
    </source>
</evidence>